<comment type="caution">
    <text evidence="1">The sequence shown here is derived from an EMBL/GenBank/DDBJ whole genome shotgun (WGS) entry which is preliminary data.</text>
</comment>
<dbReference type="OrthoDB" id="1748554at2759"/>
<dbReference type="GO" id="GO:0003964">
    <property type="term" value="F:RNA-directed DNA polymerase activity"/>
    <property type="evidence" value="ECO:0007669"/>
    <property type="project" value="UniProtKB-KW"/>
</dbReference>
<proteinExistence type="predicted"/>
<keyword evidence="2" id="KW-1185">Reference proteome</keyword>
<accession>A0A2U1N9L9</accession>
<protein>
    <submittedName>
        <fullName evidence="1">RNA-directed DNA polymerase, eukaryota, Reverse transcriptase zinc-binding domain protein</fullName>
    </submittedName>
</protein>
<reference evidence="1 2" key="1">
    <citation type="journal article" date="2018" name="Mol. Plant">
        <title>The genome of Artemisia annua provides insight into the evolution of Asteraceae family and artemisinin biosynthesis.</title>
        <authorList>
            <person name="Shen Q."/>
            <person name="Zhang L."/>
            <person name="Liao Z."/>
            <person name="Wang S."/>
            <person name="Yan T."/>
            <person name="Shi P."/>
            <person name="Liu M."/>
            <person name="Fu X."/>
            <person name="Pan Q."/>
            <person name="Wang Y."/>
            <person name="Lv Z."/>
            <person name="Lu X."/>
            <person name="Zhang F."/>
            <person name="Jiang W."/>
            <person name="Ma Y."/>
            <person name="Chen M."/>
            <person name="Hao X."/>
            <person name="Li L."/>
            <person name="Tang Y."/>
            <person name="Lv G."/>
            <person name="Zhou Y."/>
            <person name="Sun X."/>
            <person name="Brodelius P.E."/>
            <person name="Rose J.K.C."/>
            <person name="Tang K."/>
        </authorList>
    </citation>
    <scope>NUCLEOTIDE SEQUENCE [LARGE SCALE GENOMIC DNA]</scope>
    <source>
        <strain evidence="2">cv. Huhao1</strain>
        <tissue evidence="1">Leaf</tissue>
    </source>
</reference>
<organism evidence="1 2">
    <name type="scientific">Artemisia annua</name>
    <name type="common">Sweet wormwood</name>
    <dbReference type="NCBI Taxonomy" id="35608"/>
    <lineage>
        <taxon>Eukaryota</taxon>
        <taxon>Viridiplantae</taxon>
        <taxon>Streptophyta</taxon>
        <taxon>Embryophyta</taxon>
        <taxon>Tracheophyta</taxon>
        <taxon>Spermatophyta</taxon>
        <taxon>Magnoliopsida</taxon>
        <taxon>eudicotyledons</taxon>
        <taxon>Gunneridae</taxon>
        <taxon>Pentapetalae</taxon>
        <taxon>asterids</taxon>
        <taxon>campanulids</taxon>
        <taxon>Asterales</taxon>
        <taxon>Asteraceae</taxon>
        <taxon>Asteroideae</taxon>
        <taxon>Anthemideae</taxon>
        <taxon>Artemisiinae</taxon>
        <taxon>Artemisia</taxon>
    </lineage>
</organism>
<sequence length="131" mass="15041">MGSGWKNILNLKDKVRNHICFKIGNGKTTLAWYDKWCLEGPLCNTLTARKIYDARFNASNTVADIIKNGEWCWPAEWLLKYPQLSNIQVPELNEDVCDEAMWVNRAGLKTKYKTKTVWNDIYGNNNGAKAL</sequence>
<dbReference type="Proteomes" id="UP000245207">
    <property type="component" value="Unassembled WGS sequence"/>
</dbReference>
<dbReference type="AlphaFoldDB" id="A0A2U1N9L9"/>
<name>A0A2U1N9L9_ARTAN</name>
<keyword evidence="1" id="KW-0548">Nucleotidyltransferase</keyword>
<keyword evidence="1" id="KW-0695">RNA-directed DNA polymerase</keyword>
<gene>
    <name evidence="1" type="ORF">CTI12_AA288490</name>
</gene>
<evidence type="ECO:0000313" key="1">
    <source>
        <dbReference type="EMBL" id="PWA70198.1"/>
    </source>
</evidence>
<dbReference type="EMBL" id="PKPP01003286">
    <property type="protein sequence ID" value="PWA70198.1"/>
    <property type="molecule type" value="Genomic_DNA"/>
</dbReference>
<evidence type="ECO:0000313" key="2">
    <source>
        <dbReference type="Proteomes" id="UP000245207"/>
    </source>
</evidence>
<keyword evidence="1" id="KW-0808">Transferase</keyword>